<dbReference type="Proteomes" id="UP000504635">
    <property type="component" value="Unplaced"/>
</dbReference>
<dbReference type="GeneID" id="115885783"/>
<dbReference type="OrthoDB" id="6779830at2759"/>
<proteinExistence type="predicted"/>
<dbReference type="InterPro" id="IPR004875">
    <property type="entry name" value="DDE_SF_endonuclease_dom"/>
</dbReference>
<dbReference type="GO" id="GO:0003677">
    <property type="term" value="F:DNA binding"/>
    <property type="evidence" value="ECO:0007669"/>
    <property type="project" value="TreeGrafter"/>
</dbReference>
<feature type="compositionally biased region" description="Basic and acidic residues" evidence="1">
    <location>
        <begin position="300"/>
        <end position="315"/>
    </location>
</feature>
<keyword evidence="3" id="KW-1185">Reference proteome</keyword>
<dbReference type="SUPFAM" id="SSF57903">
    <property type="entry name" value="FYVE/PHD zinc finger"/>
    <property type="match status" value="1"/>
</dbReference>
<feature type="domain" description="DDE-1" evidence="2">
    <location>
        <begin position="27"/>
        <end position="148"/>
    </location>
</feature>
<dbReference type="InterPro" id="IPR011011">
    <property type="entry name" value="Znf_FYVE_PHD"/>
</dbReference>
<gene>
    <name evidence="4" type="primary">LOC115885783</name>
</gene>
<reference evidence="4" key="1">
    <citation type="submission" date="2025-08" db="UniProtKB">
        <authorList>
            <consortium name="RefSeq"/>
        </authorList>
    </citation>
    <scope>IDENTIFICATION</scope>
    <source>
        <tissue evidence="4">Gonads</tissue>
    </source>
</reference>
<feature type="compositionally biased region" description="Polar residues" evidence="1">
    <location>
        <begin position="247"/>
        <end position="256"/>
    </location>
</feature>
<evidence type="ECO:0000313" key="4">
    <source>
        <dbReference type="RefSeq" id="XP_030760661.1"/>
    </source>
</evidence>
<dbReference type="InterPro" id="IPR050863">
    <property type="entry name" value="CenT-Element_Derived"/>
</dbReference>
<dbReference type="PANTHER" id="PTHR19303">
    <property type="entry name" value="TRANSPOSON"/>
    <property type="match status" value="1"/>
</dbReference>
<protein>
    <submittedName>
        <fullName evidence="4">Uncharacterized protein LOC115885783</fullName>
    </submittedName>
</protein>
<dbReference type="AlphaFoldDB" id="A0A6J2YBL8"/>
<accession>A0A6J2YBL8</accession>
<dbReference type="InParanoid" id="A0A6J2YBL8"/>
<evidence type="ECO:0000313" key="3">
    <source>
        <dbReference type="Proteomes" id="UP000504635"/>
    </source>
</evidence>
<organism evidence="3 4">
    <name type="scientific">Sitophilus oryzae</name>
    <name type="common">Rice weevil</name>
    <name type="synonym">Curculio oryzae</name>
    <dbReference type="NCBI Taxonomy" id="7048"/>
    <lineage>
        <taxon>Eukaryota</taxon>
        <taxon>Metazoa</taxon>
        <taxon>Ecdysozoa</taxon>
        <taxon>Arthropoda</taxon>
        <taxon>Hexapoda</taxon>
        <taxon>Insecta</taxon>
        <taxon>Pterygota</taxon>
        <taxon>Neoptera</taxon>
        <taxon>Endopterygota</taxon>
        <taxon>Coleoptera</taxon>
        <taxon>Polyphaga</taxon>
        <taxon>Cucujiformia</taxon>
        <taxon>Curculionidae</taxon>
        <taxon>Dryophthorinae</taxon>
        <taxon>Sitophilus</taxon>
    </lineage>
</organism>
<name>A0A6J2YBL8_SITOR</name>
<dbReference type="GO" id="GO:0005634">
    <property type="term" value="C:nucleus"/>
    <property type="evidence" value="ECO:0007669"/>
    <property type="project" value="TreeGrafter"/>
</dbReference>
<evidence type="ECO:0000256" key="1">
    <source>
        <dbReference type="SAM" id="MobiDB-lite"/>
    </source>
</evidence>
<dbReference type="PANTHER" id="PTHR19303:SF74">
    <property type="entry name" value="POGO TRANSPOSABLE ELEMENT WITH KRAB DOMAIN"/>
    <property type="match status" value="1"/>
</dbReference>
<sequence>MLRVFFSHRHVFSRAKIKKKEFEDGMPPGSVVYMNKKSAYISTELMFTWLKNHFVPRKPEGKVILMLDGHASHCNSPEMLEYAEEHQVLLFCLPSHTTQFLQPLDRSFFKSLKAYFNSACNRYVRANPTRKISRLNFGELLADAWSKSATIENAVSAFKSTGICPFNPEAIPNYAYLNDNENDHLEKRNIDNLSETPEHLENPGPSSQETRTNVTTVNNGNQPIAAKDSSSDGDTPGTMLAKMHPVPSTSSISVNNVRKRGRQVGTVLTSPEHIEKKKSAQLNKEAKERRQTFKKKVTKKNVERKSQKMKSRETKYSSTDEDTDFELQESGDSPLEEEDVECVGCGEPYKTTVKKDDWIQCVYCKNWCHETCSNFVNICNPCGKVLSKKKNE</sequence>
<feature type="region of interest" description="Disordered" evidence="1">
    <location>
        <begin position="195"/>
        <end position="332"/>
    </location>
</feature>
<feature type="compositionally biased region" description="Low complexity" evidence="1">
    <location>
        <begin position="210"/>
        <end position="221"/>
    </location>
</feature>
<dbReference type="KEGG" id="soy:115885783"/>
<evidence type="ECO:0000259" key="2">
    <source>
        <dbReference type="Pfam" id="PF03184"/>
    </source>
</evidence>
<feature type="compositionally biased region" description="Acidic residues" evidence="1">
    <location>
        <begin position="319"/>
        <end position="332"/>
    </location>
</feature>
<dbReference type="Pfam" id="PF03184">
    <property type="entry name" value="DDE_1"/>
    <property type="match status" value="1"/>
</dbReference>
<dbReference type="RefSeq" id="XP_030760661.1">
    <property type="nucleotide sequence ID" value="XM_030904801.1"/>
</dbReference>
<feature type="compositionally biased region" description="Basic and acidic residues" evidence="1">
    <location>
        <begin position="272"/>
        <end position="291"/>
    </location>
</feature>